<accession>A0A246WUF1</accession>
<dbReference type="Proteomes" id="UP000197596">
    <property type="component" value="Unassembled WGS sequence"/>
</dbReference>
<protein>
    <recommendedName>
        <fullName evidence="3">DUF3304 domain-containing protein</fullName>
    </recommendedName>
</protein>
<dbReference type="Pfam" id="PF11745">
    <property type="entry name" value="DUF3304"/>
    <property type="match status" value="1"/>
</dbReference>
<dbReference type="AlphaFoldDB" id="A0A246WUF1"/>
<evidence type="ECO:0000313" key="1">
    <source>
        <dbReference type="EMBL" id="OWY30662.1"/>
    </source>
</evidence>
<comment type="caution">
    <text evidence="1">The sequence shown here is derived from an EMBL/GenBank/DDBJ whole genome shotgun (WGS) entry which is preliminary data.</text>
</comment>
<organism evidence="1 2">
    <name type="scientific">Herbaspirillum robiniae</name>
    <dbReference type="NCBI Taxonomy" id="2014887"/>
    <lineage>
        <taxon>Bacteria</taxon>
        <taxon>Pseudomonadati</taxon>
        <taxon>Pseudomonadota</taxon>
        <taxon>Betaproteobacteria</taxon>
        <taxon>Burkholderiales</taxon>
        <taxon>Oxalobacteraceae</taxon>
        <taxon>Herbaspirillum</taxon>
    </lineage>
</organism>
<evidence type="ECO:0008006" key="3">
    <source>
        <dbReference type="Google" id="ProtNLM"/>
    </source>
</evidence>
<reference evidence="1 2" key="1">
    <citation type="submission" date="2017-06" db="EMBL/GenBank/DDBJ databases">
        <title>Herbaspirillum phytohormonus sp. nov., isolated from the root nodule of Robinia pseudoacacia in lead-zinc mine.</title>
        <authorList>
            <person name="Fan M."/>
            <person name="Lin Y."/>
        </authorList>
    </citation>
    <scope>NUCLEOTIDE SEQUENCE [LARGE SCALE GENOMIC DNA]</scope>
    <source>
        <strain evidence="1 2">HZ10</strain>
    </source>
</reference>
<dbReference type="InterPro" id="IPR021733">
    <property type="entry name" value="DUF3304"/>
</dbReference>
<sequence>MSALPTKIRVTLLAATLLSPLVGCHDAQFLEEGYAMDFTAYNHTDHSIDDFEFKLTGGKRAAGGFVGRGEGSGDICCTSVPKQWKPFLTAQVHATWQDGSGTAQQISKEVPVPQYNREDTGHVNIHFLRNGEVRVLVTSLETWHPDYPLQGKDVELKSVLH</sequence>
<gene>
    <name evidence="1" type="ORF">CEJ42_00865</name>
</gene>
<dbReference type="EMBL" id="NJGU01000001">
    <property type="protein sequence ID" value="OWY30662.1"/>
    <property type="molecule type" value="Genomic_DNA"/>
</dbReference>
<name>A0A246WUF1_9BURK</name>
<evidence type="ECO:0000313" key="2">
    <source>
        <dbReference type="Proteomes" id="UP000197596"/>
    </source>
</evidence>
<proteinExistence type="predicted"/>